<keyword evidence="11" id="KW-0010">Activator</keyword>
<dbReference type="InterPro" id="IPR036217">
    <property type="entry name" value="MethylDNA_cys_MeTrfase_DNAb"/>
</dbReference>
<comment type="catalytic activity">
    <reaction evidence="1 15">
        <text>a 4-O-methyl-thymidine in DNA + L-cysteinyl-[protein] = a thymidine in DNA + S-methyl-L-cysteinyl-[protein]</text>
        <dbReference type="Rhea" id="RHEA:53428"/>
        <dbReference type="Rhea" id="RHEA-COMP:10131"/>
        <dbReference type="Rhea" id="RHEA-COMP:10132"/>
        <dbReference type="Rhea" id="RHEA-COMP:13555"/>
        <dbReference type="Rhea" id="RHEA-COMP:13556"/>
        <dbReference type="ChEBI" id="CHEBI:29950"/>
        <dbReference type="ChEBI" id="CHEBI:82612"/>
        <dbReference type="ChEBI" id="CHEBI:137386"/>
        <dbReference type="ChEBI" id="CHEBI:137387"/>
        <dbReference type="EC" id="2.1.1.63"/>
    </reaction>
</comment>
<dbReference type="PROSITE" id="PS00374">
    <property type="entry name" value="MGMT"/>
    <property type="match status" value="1"/>
</dbReference>
<dbReference type="NCBIfam" id="TIGR00589">
    <property type="entry name" value="ogt"/>
    <property type="match status" value="1"/>
</dbReference>
<evidence type="ECO:0000256" key="2">
    <source>
        <dbReference type="ARBA" id="ARBA00008711"/>
    </source>
</evidence>
<feature type="binding site" evidence="18">
    <location>
        <position position="91"/>
    </location>
    <ligand>
        <name>Zn(2+)</name>
        <dbReference type="ChEBI" id="CHEBI:29105"/>
    </ligand>
</feature>
<dbReference type="InterPro" id="IPR008332">
    <property type="entry name" value="MethylG_MeTrfase_N"/>
</dbReference>
<feature type="binding site" evidence="17">
    <location>
        <position position="62"/>
    </location>
    <ligand>
        <name>DNA</name>
        <dbReference type="ChEBI" id="CHEBI:16991"/>
    </ligand>
</feature>
<dbReference type="Pfam" id="PF02805">
    <property type="entry name" value="Ada_Zn_binding"/>
    <property type="match status" value="1"/>
</dbReference>
<name>A0A1N6M782_9VIBR</name>
<evidence type="ECO:0000256" key="10">
    <source>
        <dbReference type="ARBA" id="ARBA00023125"/>
    </source>
</evidence>
<evidence type="ECO:0000256" key="13">
    <source>
        <dbReference type="ARBA" id="ARBA00023204"/>
    </source>
</evidence>
<feature type="binding site" evidence="17">
    <location>
        <position position="53"/>
    </location>
    <ligand>
        <name>DNA</name>
        <dbReference type="ChEBI" id="CHEBI:16991"/>
    </ligand>
</feature>
<dbReference type="FunFam" id="1.10.10.10:FF:000214">
    <property type="entry name" value="Methylated-DNA--protein-cysteine methyltransferase"/>
    <property type="match status" value="1"/>
</dbReference>
<keyword evidence="13 15" id="KW-0234">DNA repair</keyword>
<evidence type="ECO:0000256" key="4">
    <source>
        <dbReference type="ARBA" id="ARBA00022603"/>
    </source>
</evidence>
<gene>
    <name evidence="20" type="primary">ada_2</name>
    <name evidence="20" type="ORF">VSP9026_03016</name>
</gene>
<dbReference type="AlphaFoldDB" id="A0A1N6M782"/>
<dbReference type="Gene3D" id="3.30.160.70">
    <property type="entry name" value="Methylated DNA-protein cysteine methyltransferase domain"/>
    <property type="match status" value="1"/>
</dbReference>
<dbReference type="PROSITE" id="PS00041">
    <property type="entry name" value="HTH_ARAC_FAMILY_1"/>
    <property type="match status" value="1"/>
</dbReference>
<feature type="domain" description="HTH araC/xylS-type" evidence="19">
    <location>
        <begin position="129"/>
        <end position="201"/>
    </location>
</feature>
<evidence type="ECO:0000256" key="5">
    <source>
        <dbReference type="ARBA" id="ARBA00022679"/>
    </source>
</evidence>
<dbReference type="HAMAP" id="MF_00772">
    <property type="entry name" value="OGT"/>
    <property type="match status" value="1"/>
</dbReference>
<dbReference type="InterPro" id="IPR014048">
    <property type="entry name" value="MethylDNA_cys_MeTrfase_DNA-bd"/>
</dbReference>
<organism evidence="20 21">
    <name type="scientific">Vibrio spartinae</name>
    <dbReference type="NCBI Taxonomy" id="1918945"/>
    <lineage>
        <taxon>Bacteria</taxon>
        <taxon>Pseudomonadati</taxon>
        <taxon>Pseudomonadota</taxon>
        <taxon>Gammaproteobacteria</taxon>
        <taxon>Vibrionales</taxon>
        <taxon>Vibrionaceae</taxon>
        <taxon>Vibrio</taxon>
    </lineage>
</organism>
<sequence>MYRFAIQSDKRTFPMQKHGQPITNPQQINRYYQALVEKDPRYVGIFYAGVKTTSIFCIATCRARKPKQENVDFYPTLKAALDAGFRPCKICKPTENASEAPSPVAQAIELVRRHPKEKISDSRLRQHQIQPEMVRRWFKKHYGITFHTFQRMYRINHALVELKEGKKLMDTAYDMGYESLSGFGYTFKKVMGKSPNQSTDSQVILINRFTTPLGPMFVCATDEGICLLEFVERRMLETEFRDLQRLLKATIINGENDHIRQAKQEIGEYFAGTRKQFDVSIHSPGTPFQKEVWQALQQIEYGSTASYQQQAEAIHKPTAVRAVASANGHNRIAIIIPCHRVIGKNGKLVGYAGGLERKRWLLEHEKANC</sequence>
<dbReference type="Pfam" id="PF01035">
    <property type="entry name" value="DNA_binding_1"/>
    <property type="match status" value="1"/>
</dbReference>
<dbReference type="InterPro" id="IPR004026">
    <property type="entry name" value="Ada_DNA_repair_Zn-bd"/>
</dbReference>
<evidence type="ECO:0000256" key="18">
    <source>
        <dbReference type="PIRSR" id="PIRSR000409-3"/>
    </source>
</evidence>
<dbReference type="Gene3D" id="1.10.10.60">
    <property type="entry name" value="Homeodomain-like"/>
    <property type="match status" value="1"/>
</dbReference>
<dbReference type="InterPro" id="IPR036388">
    <property type="entry name" value="WH-like_DNA-bd_sf"/>
</dbReference>
<dbReference type="GO" id="GO:0003700">
    <property type="term" value="F:DNA-binding transcription factor activity"/>
    <property type="evidence" value="ECO:0007669"/>
    <property type="project" value="InterPro"/>
</dbReference>
<keyword evidence="12" id="KW-0804">Transcription</keyword>
<evidence type="ECO:0000256" key="8">
    <source>
        <dbReference type="ARBA" id="ARBA00022833"/>
    </source>
</evidence>
<dbReference type="CDD" id="cd06445">
    <property type="entry name" value="ATase"/>
    <property type="match status" value="1"/>
</dbReference>
<evidence type="ECO:0000259" key="19">
    <source>
        <dbReference type="PROSITE" id="PS01124"/>
    </source>
</evidence>
<dbReference type="InterPro" id="IPR035451">
    <property type="entry name" value="Ada-like_dom_sf"/>
</dbReference>
<evidence type="ECO:0000256" key="3">
    <source>
        <dbReference type="ARBA" id="ARBA00022490"/>
    </source>
</evidence>
<evidence type="ECO:0000256" key="14">
    <source>
        <dbReference type="ARBA" id="ARBA00049348"/>
    </source>
</evidence>
<accession>A0A1N6M782</accession>
<feature type="active site" description="Nucleophile; methyl group acceptor" evidence="15">
    <location>
        <position position="338"/>
    </location>
</feature>
<keyword evidence="3 15" id="KW-0963">Cytoplasm</keyword>
<keyword evidence="5 15" id="KW-0808">Transferase</keyword>
<comment type="subcellular location">
    <subcellularLocation>
        <location evidence="15">Cytoplasm</location>
    </subcellularLocation>
</comment>
<feature type="active site" description="Nucleophile; methyl group acceptor from methylphosphotriester" evidence="16">
    <location>
        <position position="57"/>
    </location>
</feature>
<dbReference type="Pfam" id="PF02870">
    <property type="entry name" value="Methyltransf_1N"/>
    <property type="match status" value="1"/>
</dbReference>
<evidence type="ECO:0000256" key="12">
    <source>
        <dbReference type="ARBA" id="ARBA00023163"/>
    </source>
</evidence>
<dbReference type="GO" id="GO:0005737">
    <property type="term" value="C:cytoplasm"/>
    <property type="evidence" value="ECO:0007669"/>
    <property type="project" value="UniProtKB-SubCell"/>
</dbReference>
<dbReference type="InterPro" id="IPR018062">
    <property type="entry name" value="HTH_AraC-typ_CS"/>
</dbReference>
<evidence type="ECO:0000256" key="17">
    <source>
        <dbReference type="PIRSR" id="PIRSR000409-2"/>
    </source>
</evidence>
<proteinExistence type="inferred from homology"/>
<keyword evidence="6 17" id="KW-0479">Metal-binding</keyword>
<keyword evidence="9" id="KW-0805">Transcription regulation</keyword>
<dbReference type="SMART" id="SM00342">
    <property type="entry name" value="HTH_ARAC"/>
    <property type="match status" value="1"/>
</dbReference>
<keyword evidence="7 15" id="KW-0227">DNA damage</keyword>
<comment type="catalytic activity">
    <reaction evidence="14 15">
        <text>a 6-O-methyl-2'-deoxyguanosine in DNA + L-cysteinyl-[protein] = S-methyl-L-cysteinyl-[protein] + a 2'-deoxyguanosine in DNA</text>
        <dbReference type="Rhea" id="RHEA:24000"/>
        <dbReference type="Rhea" id="RHEA-COMP:10131"/>
        <dbReference type="Rhea" id="RHEA-COMP:10132"/>
        <dbReference type="Rhea" id="RHEA-COMP:11367"/>
        <dbReference type="Rhea" id="RHEA-COMP:11368"/>
        <dbReference type="ChEBI" id="CHEBI:29950"/>
        <dbReference type="ChEBI" id="CHEBI:82612"/>
        <dbReference type="ChEBI" id="CHEBI:85445"/>
        <dbReference type="ChEBI" id="CHEBI:85448"/>
        <dbReference type="EC" id="2.1.1.63"/>
    </reaction>
</comment>
<evidence type="ECO:0000256" key="1">
    <source>
        <dbReference type="ARBA" id="ARBA00001286"/>
    </source>
</evidence>
<dbReference type="Proteomes" id="UP000184774">
    <property type="component" value="Unassembled WGS sequence"/>
</dbReference>
<evidence type="ECO:0000256" key="11">
    <source>
        <dbReference type="ARBA" id="ARBA00023159"/>
    </source>
</evidence>
<dbReference type="GO" id="GO:0032259">
    <property type="term" value="P:methylation"/>
    <property type="evidence" value="ECO:0007669"/>
    <property type="project" value="UniProtKB-KW"/>
</dbReference>
<evidence type="ECO:0000256" key="7">
    <source>
        <dbReference type="ARBA" id="ARBA00022763"/>
    </source>
</evidence>
<dbReference type="InterPro" id="IPR018060">
    <property type="entry name" value="HTH_AraC"/>
</dbReference>
<feature type="binding site" evidence="17">
    <location>
        <position position="64"/>
    </location>
    <ligand>
        <name>DNA</name>
        <dbReference type="ChEBI" id="CHEBI:16991"/>
    </ligand>
</feature>
<evidence type="ECO:0000256" key="15">
    <source>
        <dbReference type="HAMAP-Rule" id="MF_00772"/>
    </source>
</evidence>
<dbReference type="SUPFAM" id="SSF57884">
    <property type="entry name" value="Ada DNA repair protein, N-terminal domain (N-Ada 10)"/>
    <property type="match status" value="1"/>
</dbReference>
<dbReference type="EC" id="2.1.1.63" evidence="15"/>
<keyword evidence="4 15" id="KW-0489">Methyltransferase</keyword>
<evidence type="ECO:0000256" key="16">
    <source>
        <dbReference type="PIRSR" id="PIRSR000409-1"/>
    </source>
</evidence>
<dbReference type="GO" id="GO:0043565">
    <property type="term" value="F:sequence-specific DNA binding"/>
    <property type="evidence" value="ECO:0007669"/>
    <property type="project" value="InterPro"/>
</dbReference>
<evidence type="ECO:0000313" key="20">
    <source>
        <dbReference type="EMBL" id="SIO95274.1"/>
    </source>
</evidence>
<dbReference type="GO" id="GO:0003908">
    <property type="term" value="F:methylated-DNA-[protein]-cysteine S-methyltransferase activity"/>
    <property type="evidence" value="ECO:0007669"/>
    <property type="project" value="UniProtKB-UniRule"/>
</dbReference>
<dbReference type="InterPro" id="IPR036631">
    <property type="entry name" value="MGMT_N_sf"/>
</dbReference>
<dbReference type="PANTHER" id="PTHR10815">
    <property type="entry name" value="METHYLATED-DNA--PROTEIN-CYSTEINE METHYLTRANSFERASE"/>
    <property type="match status" value="1"/>
</dbReference>
<evidence type="ECO:0000313" key="21">
    <source>
        <dbReference type="Proteomes" id="UP000184774"/>
    </source>
</evidence>
<dbReference type="PROSITE" id="PS01124">
    <property type="entry name" value="HTH_ARAC_FAMILY_2"/>
    <property type="match status" value="1"/>
</dbReference>
<dbReference type="PIRSF" id="PIRSF000409">
    <property type="entry name" value="Ada"/>
    <property type="match status" value="1"/>
</dbReference>
<dbReference type="InterPro" id="IPR023546">
    <property type="entry name" value="MGMT"/>
</dbReference>
<feature type="binding site" evidence="18">
    <location>
        <position position="88"/>
    </location>
    <ligand>
        <name>Zn(2+)</name>
        <dbReference type="ChEBI" id="CHEBI:29105"/>
    </ligand>
</feature>
<dbReference type="PANTHER" id="PTHR10815:SF5">
    <property type="entry name" value="METHYLATED-DNA--PROTEIN-CYSTEINE METHYLTRANSFERASE"/>
    <property type="match status" value="1"/>
</dbReference>
<protein>
    <recommendedName>
        <fullName evidence="15">Methylated-DNA--protein-cysteine methyltransferase</fullName>
        <ecNumber evidence="15">2.1.1.63</ecNumber>
    </recommendedName>
    <alternativeName>
        <fullName evidence="15">6-O-methylguanine-DNA methyltransferase</fullName>
        <shortName evidence="15">MGMT</shortName>
    </alternativeName>
    <alternativeName>
        <fullName evidence="15">O-6-methylguanine-DNA-alkyltransferase</fullName>
    </alternativeName>
</protein>
<evidence type="ECO:0000256" key="9">
    <source>
        <dbReference type="ARBA" id="ARBA00023015"/>
    </source>
</evidence>
<comment type="cofactor">
    <cofactor evidence="17">
        <name>Zn(2+)</name>
        <dbReference type="ChEBI" id="CHEBI:29105"/>
    </cofactor>
    <text evidence="17">Binds 1 zinc ion per subunit.</text>
</comment>
<dbReference type="InterPro" id="IPR009057">
    <property type="entry name" value="Homeodomain-like_sf"/>
</dbReference>
<dbReference type="GO" id="GO:0008270">
    <property type="term" value="F:zinc ion binding"/>
    <property type="evidence" value="ECO:0007669"/>
    <property type="project" value="InterPro"/>
</dbReference>
<dbReference type="InterPro" id="IPR001497">
    <property type="entry name" value="MethylDNA_cys_MeTrfase_AS"/>
</dbReference>
<dbReference type="SUPFAM" id="SSF53155">
    <property type="entry name" value="Methylated DNA-protein cysteine methyltransferase domain"/>
    <property type="match status" value="1"/>
</dbReference>
<comment type="function">
    <text evidence="15">Involved in the cellular defense against the biological effects of O6-methylguanine (O6-MeG) and O4-methylthymine (O4-MeT) in DNA. Repairs the methylated nucleobase in DNA by stoichiometrically transferring the methyl group to a cysteine residue in the enzyme. This is a suicide reaction: the enzyme is irreversibly inactivated.</text>
</comment>
<feature type="binding site" evidence="18">
    <location>
        <position position="61"/>
    </location>
    <ligand>
        <name>Zn(2+)</name>
        <dbReference type="ChEBI" id="CHEBI:29105"/>
    </ligand>
</feature>
<dbReference type="GO" id="GO:0006307">
    <property type="term" value="P:DNA alkylation repair"/>
    <property type="evidence" value="ECO:0007669"/>
    <property type="project" value="UniProtKB-UniRule"/>
</dbReference>
<evidence type="ECO:0000256" key="6">
    <source>
        <dbReference type="ARBA" id="ARBA00022723"/>
    </source>
</evidence>
<dbReference type="SUPFAM" id="SSF46767">
    <property type="entry name" value="Methylated DNA-protein cysteine methyltransferase, C-terminal domain"/>
    <property type="match status" value="1"/>
</dbReference>
<feature type="binding site" evidence="17">
    <location>
        <position position="86"/>
    </location>
    <ligand>
        <name>DNA</name>
        <dbReference type="ChEBI" id="CHEBI:16991"/>
    </ligand>
</feature>
<dbReference type="EMBL" id="FSSB01000018">
    <property type="protein sequence ID" value="SIO95274.1"/>
    <property type="molecule type" value="Genomic_DNA"/>
</dbReference>
<dbReference type="SUPFAM" id="SSF46689">
    <property type="entry name" value="Homeodomain-like"/>
    <property type="match status" value="1"/>
</dbReference>
<keyword evidence="8 17" id="KW-0862">Zinc</keyword>
<feature type="binding site" evidence="18">
    <location>
        <position position="57"/>
    </location>
    <ligand>
        <name>Zn(2+)</name>
        <dbReference type="ChEBI" id="CHEBI:29105"/>
    </ligand>
</feature>
<comment type="similarity">
    <text evidence="2 15">Belongs to the MGMT family.</text>
</comment>
<feature type="active site" description="Nucleophile; methyl group acceptor from either O6-methylguanine or O4-methylthymine" evidence="16">
    <location>
        <position position="338"/>
    </location>
</feature>
<dbReference type="InterPro" id="IPR016221">
    <property type="entry name" value="Bifunct_regulatory_prot_Ada"/>
</dbReference>
<comment type="miscellaneous">
    <text evidence="15">This enzyme catalyzes only one turnover and therefore is not strictly catalytic. According to one definition, an enzyme is a biocatalyst that acts repeatedly and over many reaction cycles.</text>
</comment>
<reference evidence="20 21" key="1">
    <citation type="submission" date="2016-12" db="EMBL/GenBank/DDBJ databases">
        <authorList>
            <person name="Song W.-J."/>
            <person name="Kurnit D.M."/>
        </authorList>
    </citation>
    <scope>NUCLEOTIDE SEQUENCE [LARGE SCALE GENOMIC DNA]</scope>
    <source>
        <strain evidence="20 21">CECT 9026</strain>
    </source>
</reference>
<keyword evidence="10" id="KW-0238">DNA-binding</keyword>
<dbReference type="Pfam" id="PF12833">
    <property type="entry name" value="HTH_18"/>
    <property type="match status" value="1"/>
</dbReference>
<dbReference type="Gene3D" id="3.40.10.10">
    <property type="entry name" value="DNA Methylphosphotriester Repair Domain"/>
    <property type="match status" value="1"/>
</dbReference>
<dbReference type="Gene3D" id="1.10.10.10">
    <property type="entry name" value="Winged helix-like DNA-binding domain superfamily/Winged helix DNA-binding domain"/>
    <property type="match status" value="1"/>
</dbReference>